<protein>
    <recommendedName>
        <fullName evidence="8">Tubulin-specific chaperone D</fullName>
    </recommendedName>
</protein>
<name>A0ABP1E1G0_9APHY</name>
<dbReference type="EMBL" id="OZ037950">
    <property type="protein sequence ID" value="CAL1713098.1"/>
    <property type="molecule type" value="Genomic_DNA"/>
</dbReference>
<sequence>MDDEQNEGRLYRGFERYQEFVETQNAFLFLQSSQNLDDSTKELGLLTKLSMILDEYQEQSYLLDPYLEQLVAPVVDQLNVHAQRLQPLSGDSSQGFKVGRLATLMYYYIKFRGYKTITRFFPHEITDLSVALNYLLLPGGLPQDPAQWPLRYVMLLWLSLICMLPFDLAQFDERGSVGHTASQIETVGKSHLNKAGIERDAAAILLARLYLRKDMHTSLPAFLDWCYQVIRNPAEPFSAIGCTRVLCEVTKAGSADLVQANYIALLDITRSISEHPTLLNNTIMRKLRTKLLSRIAVRLLPSTGPRTRRKGPLLSGDDEQASPSCHEEIDIDVPEQVEEIIEELFQALQDKDTVVRYSSSKGIARIAERLPKDFVEQILDNVLQSFSIHSIGMARMYEMPAIAEATWHGACLACAEMARRSLVPDSRLSELFEWMSKALYFDIRQGAHSIGSNVRDATCYVLWSLARAQSVDALAPLAEPLAQQLVTAACFDREVHIRRAASAAFQEYVGRTGLFPHGIDIIRKTDFYAVGTRRHAFLVAASEVAEHVEYRSSLLEHLISVTIRHWDPAMRELGAKSICEISKLDTSSLVLKCSERVSEYLTFPDVGDIHGALLTLAELAATCHDIPELVEVRRQIFSYISRVPSNIVQSPRHELVTAAACQLIANSVSVSELKARQTASVPEWRKITDFALKSRSPTVQEAAADAMAALSKLIDCSPVVQRLIRDAKPTSPPVQQSLCRILGVLDYNAHPHGLMQAVEHLLASVDSKAPTFISNVEARKNACASIPLILANVLPNISDHISPDLSRRMYGALQAGLADYTMDERGDVGSWIRMVCIKGLADVAELFLTNAPRIPNFADYLPAKDYQRAVGGILKQGVERLDNVRQQAGHHFLRLLVLHLPDVPDIAQWRIHGESFMKELFLSGDDTVGWNEGAWIYPKAVQLLDIPAYRESLLAGLVLSASSRTDSTQRPVSSSLVNYAKTLAVSNDDPTKYSLRGLVGDLIAPASRNLLSNAIVIPALQTFNVLLEADALEPLYEDEQGLASLRSLLLAATKNAARIKNVQRILLSMRIVVNLLPVPTLRLQCVVQLPIFLAHQYPKVRGDTAEYLYLVLQSKDLGLETDEVEDILLETAWTSSDISEARDAAQQCTKVLKDSIS</sequence>
<dbReference type="Pfam" id="PF23579">
    <property type="entry name" value="ARM_TBCD"/>
    <property type="match status" value="1"/>
</dbReference>
<dbReference type="Pfam" id="PF12612">
    <property type="entry name" value="TFCD_C"/>
    <property type="match status" value="1"/>
</dbReference>
<evidence type="ECO:0008006" key="8">
    <source>
        <dbReference type="Google" id="ProtNLM"/>
    </source>
</evidence>
<accession>A0ABP1E1G0</accession>
<feature type="region of interest" description="Disordered" evidence="3">
    <location>
        <begin position="303"/>
        <end position="325"/>
    </location>
</feature>
<dbReference type="Gene3D" id="1.25.10.10">
    <property type="entry name" value="Leucine-rich Repeat Variant"/>
    <property type="match status" value="2"/>
</dbReference>
<evidence type="ECO:0000256" key="1">
    <source>
        <dbReference type="ARBA" id="ARBA00023186"/>
    </source>
</evidence>
<evidence type="ECO:0000313" key="6">
    <source>
        <dbReference type="EMBL" id="CAL1713098.1"/>
    </source>
</evidence>
<dbReference type="PANTHER" id="PTHR12658">
    <property type="entry name" value="BETA-TUBULIN COFACTOR D"/>
    <property type="match status" value="1"/>
</dbReference>
<feature type="repeat" description="HEAT" evidence="2">
    <location>
        <begin position="340"/>
        <end position="377"/>
    </location>
</feature>
<dbReference type="InterPro" id="IPR011989">
    <property type="entry name" value="ARM-like"/>
</dbReference>
<dbReference type="InterPro" id="IPR033162">
    <property type="entry name" value="TBCD"/>
</dbReference>
<dbReference type="PROSITE" id="PS50077">
    <property type="entry name" value="HEAT_REPEAT"/>
    <property type="match status" value="1"/>
</dbReference>
<proteinExistence type="predicted"/>
<dbReference type="Pfam" id="PF25767">
    <property type="entry name" value="ARM_TBCD_2nd"/>
    <property type="match status" value="1"/>
</dbReference>
<evidence type="ECO:0000259" key="4">
    <source>
        <dbReference type="Pfam" id="PF12612"/>
    </source>
</evidence>
<feature type="domain" description="Tubulin-folding cofactor D C-terminal" evidence="4">
    <location>
        <begin position="867"/>
        <end position="1064"/>
    </location>
</feature>
<reference evidence="7" key="1">
    <citation type="submission" date="2024-04" db="EMBL/GenBank/DDBJ databases">
        <authorList>
            <person name="Shaw F."/>
            <person name="Minotto A."/>
        </authorList>
    </citation>
    <scope>NUCLEOTIDE SEQUENCE [LARGE SCALE GENOMIC DNA]</scope>
</reference>
<organism evidence="6 7">
    <name type="scientific">Somion occarium</name>
    <dbReference type="NCBI Taxonomy" id="3059160"/>
    <lineage>
        <taxon>Eukaryota</taxon>
        <taxon>Fungi</taxon>
        <taxon>Dikarya</taxon>
        <taxon>Basidiomycota</taxon>
        <taxon>Agaricomycotina</taxon>
        <taxon>Agaricomycetes</taxon>
        <taxon>Polyporales</taxon>
        <taxon>Cerrenaceae</taxon>
        <taxon>Somion</taxon>
    </lineage>
</organism>
<evidence type="ECO:0000256" key="2">
    <source>
        <dbReference type="PROSITE-ProRule" id="PRU00103"/>
    </source>
</evidence>
<dbReference type="InterPro" id="IPR022577">
    <property type="entry name" value="TBCD_C"/>
</dbReference>
<dbReference type="PANTHER" id="PTHR12658:SF0">
    <property type="entry name" value="TUBULIN-SPECIFIC CHAPERONE D"/>
    <property type="match status" value="1"/>
</dbReference>
<evidence type="ECO:0000313" key="7">
    <source>
        <dbReference type="Proteomes" id="UP001497453"/>
    </source>
</evidence>
<keyword evidence="1" id="KW-0143">Chaperone</keyword>
<gene>
    <name evidence="6" type="ORF">GFSPODELE1_LOCUS9146</name>
</gene>
<dbReference type="SUPFAM" id="SSF48371">
    <property type="entry name" value="ARM repeat"/>
    <property type="match status" value="1"/>
</dbReference>
<dbReference type="Proteomes" id="UP001497453">
    <property type="component" value="Chromosome 7"/>
</dbReference>
<evidence type="ECO:0000259" key="5">
    <source>
        <dbReference type="Pfam" id="PF25767"/>
    </source>
</evidence>
<feature type="domain" description="Tubulin-folding cofactor D ARM repeats" evidence="5">
    <location>
        <begin position="319"/>
        <end position="519"/>
    </location>
</feature>
<dbReference type="InterPro" id="IPR058033">
    <property type="entry name" value="ARM_TBCD_2nd"/>
</dbReference>
<keyword evidence="7" id="KW-1185">Reference proteome</keyword>
<dbReference type="InterPro" id="IPR021133">
    <property type="entry name" value="HEAT_type_2"/>
</dbReference>
<evidence type="ECO:0000256" key="3">
    <source>
        <dbReference type="SAM" id="MobiDB-lite"/>
    </source>
</evidence>
<dbReference type="InterPro" id="IPR016024">
    <property type="entry name" value="ARM-type_fold"/>
</dbReference>